<comment type="caution">
    <text evidence="1">The sequence shown here is derived from an EMBL/GenBank/DDBJ whole genome shotgun (WGS) entry which is preliminary data.</text>
</comment>
<evidence type="ECO:0000313" key="1">
    <source>
        <dbReference type="EMBL" id="GAG41264.1"/>
    </source>
</evidence>
<sequence>TLGILCDPKSPALAGFPTEFHSNWQWWHLVKNSRPIILDETPPNYRPIVQVIDNFERNHKLGLLFETKVGSGKALICVIDLLSHQDKPEARQLLSSLLKYMDSKDFVCRSELDIDILKKLLGSD</sequence>
<organism evidence="1">
    <name type="scientific">marine sediment metagenome</name>
    <dbReference type="NCBI Taxonomy" id="412755"/>
    <lineage>
        <taxon>unclassified sequences</taxon>
        <taxon>metagenomes</taxon>
        <taxon>ecological metagenomes</taxon>
    </lineage>
</organism>
<gene>
    <name evidence="1" type="ORF">S01H1_67895</name>
</gene>
<accession>X0XDJ1</accession>
<dbReference type="AlphaFoldDB" id="X0XDJ1"/>
<proteinExistence type="predicted"/>
<name>X0XDJ1_9ZZZZ</name>
<reference evidence="1" key="1">
    <citation type="journal article" date="2014" name="Front. Microbiol.">
        <title>High frequency of phylogenetically diverse reductive dehalogenase-homologous genes in deep subseafloor sedimentary metagenomes.</title>
        <authorList>
            <person name="Kawai M."/>
            <person name="Futagami T."/>
            <person name="Toyoda A."/>
            <person name="Takaki Y."/>
            <person name="Nishi S."/>
            <person name="Hori S."/>
            <person name="Arai W."/>
            <person name="Tsubouchi T."/>
            <person name="Morono Y."/>
            <person name="Uchiyama I."/>
            <person name="Ito T."/>
            <person name="Fujiyama A."/>
            <person name="Inagaki F."/>
            <person name="Takami H."/>
        </authorList>
    </citation>
    <scope>NUCLEOTIDE SEQUENCE</scope>
    <source>
        <strain evidence="1">Expedition CK06-06</strain>
    </source>
</reference>
<feature type="non-terminal residue" evidence="1">
    <location>
        <position position="1"/>
    </location>
</feature>
<dbReference type="EMBL" id="BARS01044990">
    <property type="protein sequence ID" value="GAG41264.1"/>
    <property type="molecule type" value="Genomic_DNA"/>
</dbReference>
<protein>
    <submittedName>
        <fullName evidence="1">Uncharacterized protein</fullName>
    </submittedName>
</protein>